<evidence type="ECO:0000259" key="3">
    <source>
        <dbReference type="PROSITE" id="PS50977"/>
    </source>
</evidence>
<name>A0A4R3MK05_9FIRM</name>
<dbReference type="OrthoDB" id="9785164at2"/>
<dbReference type="InterPro" id="IPR050624">
    <property type="entry name" value="HTH-type_Tx_Regulator"/>
</dbReference>
<feature type="domain" description="HTH tetR-type" evidence="3">
    <location>
        <begin position="8"/>
        <end position="68"/>
    </location>
</feature>
<dbReference type="InterPro" id="IPR001647">
    <property type="entry name" value="HTH_TetR"/>
</dbReference>
<comment type="caution">
    <text evidence="4">The sequence shown here is derived from an EMBL/GenBank/DDBJ whole genome shotgun (WGS) entry which is preliminary data.</text>
</comment>
<evidence type="ECO:0000256" key="1">
    <source>
        <dbReference type="ARBA" id="ARBA00023125"/>
    </source>
</evidence>
<dbReference type="Gene3D" id="1.10.357.10">
    <property type="entry name" value="Tetracycline Repressor, domain 2"/>
    <property type="match status" value="1"/>
</dbReference>
<dbReference type="PROSITE" id="PS50977">
    <property type="entry name" value="HTH_TETR_2"/>
    <property type="match status" value="1"/>
</dbReference>
<dbReference type="PANTHER" id="PTHR43479">
    <property type="entry name" value="ACREF/ENVCD OPERON REPRESSOR-RELATED"/>
    <property type="match status" value="1"/>
</dbReference>
<keyword evidence="5" id="KW-1185">Reference proteome</keyword>
<evidence type="ECO:0000313" key="4">
    <source>
        <dbReference type="EMBL" id="TCT14887.1"/>
    </source>
</evidence>
<dbReference type="RefSeq" id="WP_132251713.1">
    <property type="nucleotide sequence ID" value="NZ_SMAL01000004.1"/>
</dbReference>
<dbReference type="PRINTS" id="PR00455">
    <property type="entry name" value="HTHTETR"/>
</dbReference>
<dbReference type="InterPro" id="IPR009057">
    <property type="entry name" value="Homeodomain-like_sf"/>
</dbReference>
<reference evidence="4 5" key="1">
    <citation type="submission" date="2019-03" db="EMBL/GenBank/DDBJ databases">
        <title>Genomic Encyclopedia of Type Strains, Phase IV (KMG-IV): sequencing the most valuable type-strain genomes for metagenomic binning, comparative biology and taxonomic classification.</title>
        <authorList>
            <person name="Goeker M."/>
        </authorList>
    </citation>
    <scope>NUCLEOTIDE SEQUENCE [LARGE SCALE GENOMIC DNA]</scope>
    <source>
        <strain evidence="4 5">DSM 24629</strain>
    </source>
</reference>
<sequence length="194" mass="22915">MLKSDKAKKTKRKILEAAEALFYEKDISKTSVNEIVEKAGVAKGTFYLYFESKDELAWSLVQKGVLTFSSELEKFNYAPITKETIDYFINKMLKFTSKNKKIIRMIHQVKFLEFIHFDKKNNSIEEQYISALKKWFDRGVAQSILNIKDTEFYARFIFIAIHEFLERIILGTLEYELLEVEEELKNIINKIIGW</sequence>
<evidence type="ECO:0000256" key="2">
    <source>
        <dbReference type="PROSITE-ProRule" id="PRU00335"/>
    </source>
</evidence>
<organism evidence="4 5">
    <name type="scientific">Natranaerovirga pectinivora</name>
    <dbReference type="NCBI Taxonomy" id="682400"/>
    <lineage>
        <taxon>Bacteria</taxon>
        <taxon>Bacillati</taxon>
        <taxon>Bacillota</taxon>
        <taxon>Clostridia</taxon>
        <taxon>Lachnospirales</taxon>
        <taxon>Natranaerovirgaceae</taxon>
        <taxon>Natranaerovirga</taxon>
    </lineage>
</organism>
<dbReference type="Proteomes" id="UP000294902">
    <property type="component" value="Unassembled WGS sequence"/>
</dbReference>
<keyword evidence="1 2" id="KW-0238">DNA-binding</keyword>
<dbReference type="PANTHER" id="PTHR43479:SF11">
    <property type="entry name" value="ACREF_ENVCD OPERON REPRESSOR-RELATED"/>
    <property type="match status" value="1"/>
</dbReference>
<proteinExistence type="predicted"/>
<protein>
    <submittedName>
        <fullName evidence="4">TetR family transcriptional regulator</fullName>
    </submittedName>
</protein>
<accession>A0A4R3MK05</accession>
<feature type="DNA-binding region" description="H-T-H motif" evidence="2">
    <location>
        <begin position="31"/>
        <end position="50"/>
    </location>
</feature>
<dbReference type="SUPFAM" id="SSF46689">
    <property type="entry name" value="Homeodomain-like"/>
    <property type="match status" value="1"/>
</dbReference>
<dbReference type="EMBL" id="SMAL01000004">
    <property type="protein sequence ID" value="TCT14887.1"/>
    <property type="molecule type" value="Genomic_DNA"/>
</dbReference>
<dbReference type="AlphaFoldDB" id="A0A4R3MK05"/>
<dbReference type="Pfam" id="PF00440">
    <property type="entry name" value="TetR_N"/>
    <property type="match status" value="1"/>
</dbReference>
<evidence type="ECO:0000313" key="5">
    <source>
        <dbReference type="Proteomes" id="UP000294902"/>
    </source>
</evidence>
<dbReference type="GO" id="GO:0003677">
    <property type="term" value="F:DNA binding"/>
    <property type="evidence" value="ECO:0007669"/>
    <property type="project" value="UniProtKB-UniRule"/>
</dbReference>
<gene>
    <name evidence="4" type="ORF">EDC18_10435</name>
</gene>